<accession>A0ACB9WDQ8</accession>
<feature type="non-terminal residue" evidence="1">
    <location>
        <position position="66"/>
    </location>
</feature>
<comment type="caution">
    <text evidence="1">The sequence shown here is derived from an EMBL/GenBank/DDBJ whole genome shotgun (WGS) entry which is preliminary data.</text>
</comment>
<gene>
    <name evidence="1" type="ORF">KUCAC02_014418</name>
</gene>
<keyword evidence="2" id="KW-1185">Reference proteome</keyword>
<proteinExistence type="predicted"/>
<dbReference type="EMBL" id="CM043800">
    <property type="protein sequence ID" value="KAI4811524.1"/>
    <property type="molecule type" value="Genomic_DNA"/>
</dbReference>
<name>A0ACB9WDQ8_CHAAC</name>
<feature type="non-terminal residue" evidence="1">
    <location>
        <position position="1"/>
    </location>
</feature>
<reference evidence="1" key="1">
    <citation type="submission" date="2022-05" db="EMBL/GenBank/DDBJ databases">
        <title>Chromosome-level genome of Chaenocephalus aceratus.</title>
        <authorList>
            <person name="Park H."/>
        </authorList>
    </citation>
    <scope>NUCLEOTIDE SEQUENCE</scope>
    <source>
        <strain evidence="1">KU_202001</strain>
    </source>
</reference>
<dbReference type="Proteomes" id="UP001057452">
    <property type="component" value="Chromosome 16"/>
</dbReference>
<sequence>FIRGSHPLSPFAPSAHTRPPPTPNSTPTSPHFPPPHPAKRGGGWKEEKERKQEYQINEKFSYRPRF</sequence>
<protein>
    <submittedName>
        <fullName evidence="1">Uncharacterized protein</fullName>
    </submittedName>
</protein>
<organism evidence="1 2">
    <name type="scientific">Chaenocephalus aceratus</name>
    <name type="common">Blackfin icefish</name>
    <name type="synonym">Chaenichthys aceratus</name>
    <dbReference type="NCBI Taxonomy" id="36190"/>
    <lineage>
        <taxon>Eukaryota</taxon>
        <taxon>Metazoa</taxon>
        <taxon>Chordata</taxon>
        <taxon>Craniata</taxon>
        <taxon>Vertebrata</taxon>
        <taxon>Euteleostomi</taxon>
        <taxon>Actinopterygii</taxon>
        <taxon>Neopterygii</taxon>
        <taxon>Teleostei</taxon>
        <taxon>Neoteleostei</taxon>
        <taxon>Acanthomorphata</taxon>
        <taxon>Eupercaria</taxon>
        <taxon>Perciformes</taxon>
        <taxon>Notothenioidei</taxon>
        <taxon>Channichthyidae</taxon>
        <taxon>Chaenocephalus</taxon>
    </lineage>
</organism>
<evidence type="ECO:0000313" key="1">
    <source>
        <dbReference type="EMBL" id="KAI4811524.1"/>
    </source>
</evidence>
<evidence type="ECO:0000313" key="2">
    <source>
        <dbReference type="Proteomes" id="UP001057452"/>
    </source>
</evidence>